<dbReference type="AlphaFoldDB" id="A0A650ELW2"/>
<evidence type="ECO:0000256" key="1">
    <source>
        <dbReference type="ARBA" id="ARBA00004651"/>
    </source>
</evidence>
<evidence type="ECO:0000256" key="4">
    <source>
        <dbReference type="ARBA" id="ARBA00022989"/>
    </source>
</evidence>
<accession>A0A650ELW2</accession>
<dbReference type="InterPro" id="IPR003838">
    <property type="entry name" value="ABC3_permease_C"/>
</dbReference>
<organism evidence="10">
    <name type="scientific">uncultured Elusimicrobia bacterium</name>
    <dbReference type="NCBI Taxonomy" id="699876"/>
    <lineage>
        <taxon>Bacteria</taxon>
        <taxon>Pseudomonadati</taxon>
        <taxon>Elusimicrobiota</taxon>
        <taxon>Elusimicrobia</taxon>
        <taxon>environmental samples</taxon>
    </lineage>
</organism>
<reference evidence="10" key="1">
    <citation type="journal article" date="2020" name="J. ISSAAS">
        <title>Lactobacilli and other gastrointestinal microbiota of Peromyscus leucopus, reservoir host for agents of Lyme disease and other zoonoses in North America.</title>
        <authorList>
            <person name="Milovic A."/>
            <person name="Bassam K."/>
            <person name="Shao H."/>
            <person name="Chatzistamou I."/>
            <person name="Tufts D.M."/>
            <person name="Diuk-Wasser M."/>
            <person name="Barbour A.G."/>
        </authorList>
    </citation>
    <scope>NUCLEOTIDE SEQUENCE</scope>
    <source>
        <strain evidence="10">LL30</strain>
    </source>
</reference>
<keyword evidence="3 7" id="KW-0812">Transmembrane</keyword>
<feature type="transmembrane region" description="Helical" evidence="7">
    <location>
        <begin position="372"/>
        <end position="392"/>
    </location>
</feature>
<dbReference type="InterPro" id="IPR050250">
    <property type="entry name" value="Macrolide_Exporter_MacB"/>
</dbReference>
<dbReference type="GO" id="GO:0005886">
    <property type="term" value="C:plasma membrane"/>
    <property type="evidence" value="ECO:0007669"/>
    <property type="project" value="UniProtKB-SubCell"/>
</dbReference>
<comment type="subcellular location">
    <subcellularLocation>
        <location evidence="1">Cell membrane</location>
        <topology evidence="1">Multi-pass membrane protein</topology>
    </subcellularLocation>
</comment>
<gene>
    <name evidence="10" type="ORF">Elusimicrob1349_1800</name>
</gene>
<dbReference type="InterPro" id="IPR025857">
    <property type="entry name" value="MacB_PCD"/>
</dbReference>
<evidence type="ECO:0000256" key="7">
    <source>
        <dbReference type="SAM" id="Phobius"/>
    </source>
</evidence>
<feature type="domain" description="MacB-like periplasmic core" evidence="9">
    <location>
        <begin position="24"/>
        <end position="247"/>
    </location>
</feature>
<dbReference type="GO" id="GO:0022857">
    <property type="term" value="F:transmembrane transporter activity"/>
    <property type="evidence" value="ECO:0007669"/>
    <property type="project" value="TreeGrafter"/>
</dbReference>
<comment type="similarity">
    <text evidence="6">Belongs to the ABC-4 integral membrane protein family.</text>
</comment>
<evidence type="ECO:0000256" key="5">
    <source>
        <dbReference type="ARBA" id="ARBA00023136"/>
    </source>
</evidence>
<feature type="transmembrane region" description="Helical" evidence="7">
    <location>
        <begin position="331"/>
        <end position="360"/>
    </location>
</feature>
<sequence>MFDAFYSMFKLSLKAIAANKMRAALTSLGIVIGVAAVITMLAVGSGTQKSMAERFSRFGTNILYLRQPWNLDESISSPKDVTMDDVRAIRKLPGVTSAAPYISSGFDVKYGFTSTSLSVLATDTDIFKTYDWELESGRHFTEKEVDEYGQVMVIGATAAQTIFNDMDPLDRTVVLDDIPFKVVGVMKKSGQGGMGFDMDEGALIPYTTGKVKMNAGWNSSDRRALDRVIIRVTDFNTIEDTKKDIQNTVRNTHRIHPLAKDDFQLDDFASFVEEAKSASKTMGLLLGVIGAVSLIVGGIGVMNIMLVSVTERTREIGIRMAIGATSADIRLQFLAEAVTLSCIGGLIGVIVGVGITLVVAANSTSIPAELSAWSILLSVGFSAATGVFFGYYPAYKASKLTPIDALRYE</sequence>
<evidence type="ECO:0000313" key="10">
    <source>
        <dbReference type="EMBL" id="QGT50710.1"/>
    </source>
</evidence>
<dbReference type="Pfam" id="PF12704">
    <property type="entry name" value="MacB_PCD"/>
    <property type="match status" value="1"/>
</dbReference>
<keyword evidence="4 7" id="KW-1133">Transmembrane helix</keyword>
<keyword evidence="2" id="KW-1003">Cell membrane</keyword>
<feature type="domain" description="ABC3 transporter permease C-terminal" evidence="8">
    <location>
        <begin position="288"/>
        <end position="402"/>
    </location>
</feature>
<evidence type="ECO:0000256" key="6">
    <source>
        <dbReference type="ARBA" id="ARBA00038076"/>
    </source>
</evidence>
<proteinExistence type="inferred from homology"/>
<evidence type="ECO:0000259" key="8">
    <source>
        <dbReference type="Pfam" id="PF02687"/>
    </source>
</evidence>
<dbReference type="Pfam" id="PF02687">
    <property type="entry name" value="FtsX"/>
    <property type="match status" value="1"/>
</dbReference>
<evidence type="ECO:0000256" key="2">
    <source>
        <dbReference type="ARBA" id="ARBA00022475"/>
    </source>
</evidence>
<name>A0A650ELW2_9BACT</name>
<dbReference type="EMBL" id="MN577571">
    <property type="protein sequence ID" value="QGT50710.1"/>
    <property type="molecule type" value="Genomic_DNA"/>
</dbReference>
<keyword evidence="5 7" id="KW-0472">Membrane</keyword>
<evidence type="ECO:0000259" key="9">
    <source>
        <dbReference type="Pfam" id="PF12704"/>
    </source>
</evidence>
<evidence type="ECO:0000256" key="3">
    <source>
        <dbReference type="ARBA" id="ARBA00022692"/>
    </source>
</evidence>
<feature type="transmembrane region" description="Helical" evidence="7">
    <location>
        <begin position="284"/>
        <end position="310"/>
    </location>
</feature>
<protein>
    <submittedName>
        <fullName evidence="10">ABC transporter permease</fullName>
    </submittedName>
</protein>
<dbReference type="PANTHER" id="PTHR30572">
    <property type="entry name" value="MEMBRANE COMPONENT OF TRANSPORTER-RELATED"/>
    <property type="match status" value="1"/>
</dbReference>
<dbReference type="PANTHER" id="PTHR30572:SF4">
    <property type="entry name" value="ABC TRANSPORTER PERMEASE YTRF"/>
    <property type="match status" value="1"/>
</dbReference>